<gene>
    <name evidence="1" type="ORF">AB6D66_25060</name>
</gene>
<keyword evidence="2" id="KW-1185">Reference proteome</keyword>
<proteinExistence type="predicted"/>
<reference evidence="1 2" key="1">
    <citation type="journal article" date="2024" name="ISME J.">
        <title>Tailless and filamentous prophages are predominant in marine Vibrio.</title>
        <authorList>
            <person name="Steensen K."/>
            <person name="Seneca J."/>
            <person name="Bartlau N."/>
            <person name="Yu X.A."/>
            <person name="Hussain F.A."/>
            <person name="Polz M.F."/>
        </authorList>
    </citation>
    <scope>NUCLEOTIDE SEQUENCE [LARGE SCALE GENOMIC DNA]</scope>
    <source>
        <strain evidence="1 2">10N.239.312.F12</strain>
    </source>
</reference>
<sequence>MSKKKLSEKELLEGATLDTSHADELVTVSSTELRQKQSGRDYKAALKRIELLFDVASPGTPEGSELEKLVTWVEAYEEEHFPFK</sequence>
<name>A0ABV4N4R4_9VIBR</name>
<organism evidence="1 2">
    <name type="scientific">Vibrio pomeroyi</name>
    <dbReference type="NCBI Taxonomy" id="198832"/>
    <lineage>
        <taxon>Bacteria</taxon>
        <taxon>Pseudomonadati</taxon>
        <taxon>Pseudomonadota</taxon>
        <taxon>Gammaproteobacteria</taxon>
        <taxon>Vibrionales</taxon>
        <taxon>Vibrionaceae</taxon>
        <taxon>Vibrio</taxon>
    </lineage>
</organism>
<evidence type="ECO:0000313" key="2">
    <source>
        <dbReference type="Proteomes" id="UP001570071"/>
    </source>
</evidence>
<dbReference type="RefSeq" id="WP_372126667.1">
    <property type="nucleotide sequence ID" value="NZ_JBFSSG010000114.1"/>
</dbReference>
<comment type="caution">
    <text evidence="1">The sequence shown here is derived from an EMBL/GenBank/DDBJ whole genome shotgun (WGS) entry which is preliminary data.</text>
</comment>
<accession>A0ABV4N4R4</accession>
<protein>
    <recommendedName>
        <fullName evidence="3">Transcriptional regulator</fullName>
    </recommendedName>
</protein>
<dbReference type="Proteomes" id="UP001570071">
    <property type="component" value="Unassembled WGS sequence"/>
</dbReference>
<dbReference type="EMBL" id="JBFSSG010000114">
    <property type="protein sequence ID" value="MEZ8724343.1"/>
    <property type="molecule type" value="Genomic_DNA"/>
</dbReference>
<evidence type="ECO:0008006" key="3">
    <source>
        <dbReference type="Google" id="ProtNLM"/>
    </source>
</evidence>
<evidence type="ECO:0000313" key="1">
    <source>
        <dbReference type="EMBL" id="MEZ8724343.1"/>
    </source>
</evidence>